<evidence type="ECO:0008006" key="2">
    <source>
        <dbReference type="Google" id="ProtNLM"/>
    </source>
</evidence>
<dbReference type="InterPro" id="IPR002060">
    <property type="entry name" value="Squ/phyt_synthse"/>
</dbReference>
<name>A0A3B0TEA6_9ZZZZ</name>
<proteinExistence type="predicted"/>
<accession>A0A3B0TEA6</accession>
<dbReference type="InterPro" id="IPR008949">
    <property type="entry name" value="Isoprenoid_synthase_dom_sf"/>
</dbReference>
<protein>
    <recommendedName>
        <fullName evidence="2">Phytoene synthase</fullName>
    </recommendedName>
</protein>
<dbReference type="GO" id="GO:0016765">
    <property type="term" value="F:transferase activity, transferring alkyl or aryl (other than methyl) groups"/>
    <property type="evidence" value="ECO:0007669"/>
    <property type="project" value="UniProtKB-ARBA"/>
</dbReference>
<dbReference type="Gene3D" id="1.10.600.10">
    <property type="entry name" value="Farnesyl Diphosphate Synthase"/>
    <property type="match status" value="1"/>
</dbReference>
<dbReference type="SUPFAM" id="SSF48576">
    <property type="entry name" value="Terpenoid synthases"/>
    <property type="match status" value="1"/>
</dbReference>
<organism evidence="1">
    <name type="scientific">hydrothermal vent metagenome</name>
    <dbReference type="NCBI Taxonomy" id="652676"/>
    <lineage>
        <taxon>unclassified sequences</taxon>
        <taxon>metagenomes</taxon>
        <taxon>ecological metagenomes</taxon>
    </lineage>
</organism>
<dbReference type="EMBL" id="UOEJ01000260">
    <property type="protein sequence ID" value="VAW07154.1"/>
    <property type="molecule type" value="Genomic_DNA"/>
</dbReference>
<sequence>MAENNRYCLDLVKKSDHDRYMTILYAPPDRRDDLSALYAFNYEISRIRESISEVMLGEIRLQWWREAIDDIFQGTTRKHDIIPALAKAIGQHDLSREIFMEILDGRTQDIYDESPKDISDLTDYLDRTTGNLSRLAVHVTGQRDMDDLAGHLGIAWGFVGMVRSVCYYNSLKKNFMPRELLTGSGHSDLCFLSPDRPDEAKAVIRELCQQTEQHLDHISNDKNRIKPESRSVFLLSALTRSYLKTIKKAGYNPFKLSEQADAIFRHWRLLTAALFNRI</sequence>
<gene>
    <name evidence="1" type="ORF">MNBD_ALPHA01-85</name>
</gene>
<dbReference type="PANTHER" id="PTHR31480">
    <property type="entry name" value="BIFUNCTIONAL LYCOPENE CYCLASE/PHYTOENE SYNTHASE"/>
    <property type="match status" value="1"/>
</dbReference>
<evidence type="ECO:0000313" key="1">
    <source>
        <dbReference type="EMBL" id="VAW07154.1"/>
    </source>
</evidence>
<reference evidence="1" key="1">
    <citation type="submission" date="2018-06" db="EMBL/GenBank/DDBJ databases">
        <authorList>
            <person name="Zhirakovskaya E."/>
        </authorList>
    </citation>
    <scope>NUCLEOTIDE SEQUENCE</scope>
</reference>
<dbReference type="AlphaFoldDB" id="A0A3B0TEA6"/>
<dbReference type="Pfam" id="PF00494">
    <property type="entry name" value="SQS_PSY"/>
    <property type="match status" value="1"/>
</dbReference>